<accession>A0A4Y9ZAH4</accession>
<dbReference type="EMBL" id="SEOQ01000081">
    <property type="protein sequence ID" value="TFY70808.1"/>
    <property type="molecule type" value="Genomic_DNA"/>
</dbReference>
<dbReference type="InterPro" id="IPR016181">
    <property type="entry name" value="Acyl_CoA_acyltransferase"/>
</dbReference>
<evidence type="ECO:0000313" key="7">
    <source>
        <dbReference type="Proteomes" id="UP000298327"/>
    </source>
</evidence>
<dbReference type="GO" id="GO:0031417">
    <property type="term" value="C:NatC complex"/>
    <property type="evidence" value="ECO:0007669"/>
    <property type="project" value="TreeGrafter"/>
</dbReference>
<gene>
    <name evidence="6" type="ORF">EVG20_g2192</name>
</gene>
<evidence type="ECO:0000256" key="3">
    <source>
        <dbReference type="ARBA" id="ARBA00024025"/>
    </source>
</evidence>
<comment type="similarity">
    <text evidence="3">Belongs to the acetyltransferase family. MAK3 subfamily.</text>
</comment>
<evidence type="ECO:0000313" key="6">
    <source>
        <dbReference type="EMBL" id="TFY70808.1"/>
    </source>
</evidence>
<dbReference type="STRING" id="205917.A0A4Y9ZAH4"/>
<dbReference type="GO" id="GO:0004596">
    <property type="term" value="F:protein-N-terminal amino-acid acetyltransferase activity"/>
    <property type="evidence" value="ECO:0007669"/>
    <property type="project" value="InterPro"/>
</dbReference>
<keyword evidence="7" id="KW-1185">Reference proteome</keyword>
<protein>
    <recommendedName>
        <fullName evidence="5">N-acetyltransferase domain-containing protein</fullName>
    </recommendedName>
</protein>
<proteinExistence type="inferred from homology"/>
<comment type="caution">
    <text evidence="6">The sequence shown here is derived from an EMBL/GenBank/DDBJ whole genome shotgun (WGS) entry which is preliminary data.</text>
</comment>
<evidence type="ECO:0000256" key="2">
    <source>
        <dbReference type="ARBA" id="ARBA00023315"/>
    </source>
</evidence>
<keyword evidence="1" id="KW-0808">Transferase</keyword>
<evidence type="ECO:0000256" key="1">
    <source>
        <dbReference type="ARBA" id="ARBA00022679"/>
    </source>
</evidence>
<organism evidence="6 7">
    <name type="scientific">Dentipellis fragilis</name>
    <dbReference type="NCBI Taxonomy" id="205917"/>
    <lineage>
        <taxon>Eukaryota</taxon>
        <taxon>Fungi</taxon>
        <taxon>Dikarya</taxon>
        <taxon>Basidiomycota</taxon>
        <taxon>Agaricomycotina</taxon>
        <taxon>Agaricomycetes</taxon>
        <taxon>Russulales</taxon>
        <taxon>Hericiaceae</taxon>
        <taxon>Dentipellis</taxon>
    </lineage>
</organism>
<keyword evidence="2" id="KW-0012">Acyltransferase</keyword>
<feature type="domain" description="N-acetyltransferase" evidence="5">
    <location>
        <begin position="4"/>
        <end position="162"/>
    </location>
</feature>
<evidence type="ECO:0000256" key="4">
    <source>
        <dbReference type="SAM" id="MobiDB-lite"/>
    </source>
</evidence>
<reference evidence="6 7" key="1">
    <citation type="submission" date="2019-02" db="EMBL/GenBank/DDBJ databases">
        <title>Genome sequencing of the rare red list fungi Dentipellis fragilis.</title>
        <authorList>
            <person name="Buettner E."/>
            <person name="Kellner H."/>
        </authorList>
    </citation>
    <scope>NUCLEOTIDE SEQUENCE [LARGE SCALE GENOMIC DNA]</scope>
    <source>
        <strain evidence="6 7">DSM 105465</strain>
    </source>
</reference>
<dbReference type="PANTHER" id="PTHR45896">
    <property type="entry name" value="N-ALPHA-ACETYLTRANSFERASE 30"/>
    <property type="match status" value="1"/>
</dbReference>
<dbReference type="InterPro" id="IPR000182">
    <property type="entry name" value="GNAT_dom"/>
</dbReference>
<dbReference type="InterPro" id="IPR044542">
    <property type="entry name" value="NAA30-like"/>
</dbReference>
<dbReference type="Pfam" id="PF00583">
    <property type="entry name" value="Acetyltransf_1"/>
    <property type="match status" value="1"/>
</dbReference>
<name>A0A4Y9ZAH4_9AGAM</name>
<dbReference type="AlphaFoldDB" id="A0A4Y9ZAH4"/>
<evidence type="ECO:0000259" key="5">
    <source>
        <dbReference type="PROSITE" id="PS51186"/>
    </source>
</evidence>
<dbReference type="PANTHER" id="PTHR45896:SF1">
    <property type="entry name" value="N-ALPHA-ACETYLTRANSFERASE 30"/>
    <property type="match status" value="1"/>
</dbReference>
<sequence length="308" mass="34132">MEPIVYRPYRGEADLPHIVALVQNELSEPYVVYTYRYFLHQWPHLSYLAYPPSTADSDSESPPPIGVIVCKQSMHRDRANRGYIAMLSVSKSWRKRGIASALVRHSIGAMKADGVEEVVLETEYDNAAALALYASLGFMREKRLYRFYLNGKDAFRLVLAVGTGAAPVRRPPRRTSASPRHTATARATRTRTARLRASCGCGARSRRCVRAAWSPSGPPTMTSASRGGERRRVCGSESSSLFFVPLGVPLRSVVFSFLLFSCPVSPLFPNTALSLLSSIQLLSTLRSVFLLAPRYSVFCTRIVAPLLQ</sequence>
<dbReference type="Gene3D" id="3.40.630.30">
    <property type="match status" value="1"/>
</dbReference>
<dbReference type="PROSITE" id="PS51186">
    <property type="entry name" value="GNAT"/>
    <property type="match status" value="1"/>
</dbReference>
<dbReference type="SUPFAM" id="SSF55729">
    <property type="entry name" value="Acyl-CoA N-acyltransferases (Nat)"/>
    <property type="match status" value="1"/>
</dbReference>
<dbReference type="Proteomes" id="UP000298327">
    <property type="component" value="Unassembled WGS sequence"/>
</dbReference>
<feature type="region of interest" description="Disordered" evidence="4">
    <location>
        <begin position="168"/>
        <end position="188"/>
    </location>
</feature>
<dbReference type="CDD" id="cd04301">
    <property type="entry name" value="NAT_SF"/>
    <property type="match status" value="1"/>
</dbReference>
<dbReference type="OrthoDB" id="249099at2759"/>
<feature type="compositionally biased region" description="Low complexity" evidence="4">
    <location>
        <begin position="168"/>
        <end position="187"/>
    </location>
</feature>